<reference evidence="7 8" key="1">
    <citation type="submission" date="2023-06" db="EMBL/GenBank/DDBJ databases">
        <title>Black Yeasts Isolated from many extreme environments.</title>
        <authorList>
            <person name="Coleine C."/>
            <person name="Stajich J.E."/>
            <person name="Selbmann L."/>
        </authorList>
    </citation>
    <scope>NUCLEOTIDE SEQUENCE [LARGE SCALE GENOMIC DNA]</scope>
    <source>
        <strain evidence="7 8">CCFEE 5887</strain>
    </source>
</reference>
<dbReference type="PANTHER" id="PTHR43671">
    <property type="entry name" value="SERINE/THREONINE-PROTEIN KINASE NEK"/>
    <property type="match status" value="1"/>
</dbReference>
<dbReference type="Proteomes" id="UP001345827">
    <property type="component" value="Unassembled WGS sequence"/>
</dbReference>
<dbReference type="GO" id="GO:0005524">
    <property type="term" value="F:ATP binding"/>
    <property type="evidence" value="ECO:0007669"/>
    <property type="project" value="UniProtKB-KW"/>
</dbReference>
<dbReference type="PROSITE" id="PS50011">
    <property type="entry name" value="PROTEIN_KINASE_DOM"/>
    <property type="match status" value="1"/>
</dbReference>
<dbReference type="GO" id="GO:0004674">
    <property type="term" value="F:protein serine/threonine kinase activity"/>
    <property type="evidence" value="ECO:0007669"/>
    <property type="project" value="UniProtKB-EC"/>
</dbReference>
<keyword evidence="3" id="KW-0547">Nucleotide-binding</keyword>
<accession>A0AAV9Q5M4</accession>
<evidence type="ECO:0000259" key="6">
    <source>
        <dbReference type="PROSITE" id="PS50011"/>
    </source>
</evidence>
<dbReference type="EMBL" id="JAXLQG010000009">
    <property type="protein sequence ID" value="KAK5535762.1"/>
    <property type="molecule type" value="Genomic_DNA"/>
</dbReference>
<keyword evidence="8" id="KW-1185">Reference proteome</keyword>
<dbReference type="PROSITE" id="PS00108">
    <property type="entry name" value="PROTEIN_KINASE_ST"/>
    <property type="match status" value="1"/>
</dbReference>
<dbReference type="InterPro" id="IPR050660">
    <property type="entry name" value="NEK_Ser/Thr_kinase"/>
</dbReference>
<keyword evidence="2" id="KW-0808">Transferase</keyword>
<gene>
    <name evidence="7" type="ORF">LTR25_005664</name>
</gene>
<evidence type="ECO:0000256" key="3">
    <source>
        <dbReference type="ARBA" id="ARBA00022741"/>
    </source>
</evidence>
<comment type="caution">
    <text evidence="7">The sequence shown here is derived from an EMBL/GenBank/DDBJ whole genome shotgun (WGS) entry which is preliminary data.</text>
</comment>
<keyword evidence="5" id="KW-0067">ATP-binding</keyword>
<dbReference type="AlphaFoldDB" id="A0AAV9Q5M4"/>
<organism evidence="7 8">
    <name type="scientific">Vermiconidia calcicola</name>
    <dbReference type="NCBI Taxonomy" id="1690605"/>
    <lineage>
        <taxon>Eukaryota</taxon>
        <taxon>Fungi</taxon>
        <taxon>Dikarya</taxon>
        <taxon>Ascomycota</taxon>
        <taxon>Pezizomycotina</taxon>
        <taxon>Dothideomycetes</taxon>
        <taxon>Dothideomycetidae</taxon>
        <taxon>Mycosphaerellales</taxon>
        <taxon>Extremaceae</taxon>
        <taxon>Vermiconidia</taxon>
    </lineage>
</organism>
<evidence type="ECO:0000256" key="4">
    <source>
        <dbReference type="ARBA" id="ARBA00022777"/>
    </source>
</evidence>
<dbReference type="SUPFAM" id="SSF56112">
    <property type="entry name" value="Protein kinase-like (PK-like)"/>
    <property type="match status" value="1"/>
</dbReference>
<sequence>MAPKKIPIENRPIYERANWTRDRDKLDRRVRRWRLKQWYDGKAEHFALSKPRIEPPGTSEDFWETVAIKQADFDRDLDIDRHGSISIPWEARTMLELYEQGCNNITRLRGLKLFEADNVHSNKWRYYIEYYRERIPEAFLWQAFHDFAKAAHHMRTVHFDERVAPLGKDHYVLHLDLKHENVLLGDAPADKRFMTYPAIKVGDWGMAACTSLEDPYNSRVWRGRGTIVWFPPEQRNFGRYGSNWRYPVLGASNAPFGMSHVIWQIGANMFGLMNLDQHNEKLDEQVDRHEKKEAVLRQCGYSMFEELRSRTYSPELAALVEDCLRLDPQRRPGVRELLRRTEDGLKPYLDRWARTRECPSLKVKIV</sequence>
<dbReference type="Pfam" id="PF00069">
    <property type="entry name" value="Pkinase"/>
    <property type="match status" value="1"/>
</dbReference>
<dbReference type="PANTHER" id="PTHR43671:SF13">
    <property type="entry name" value="SERINE_THREONINE-PROTEIN KINASE NEK2"/>
    <property type="match status" value="1"/>
</dbReference>
<name>A0AAV9Q5M4_9PEZI</name>
<dbReference type="InterPro" id="IPR011009">
    <property type="entry name" value="Kinase-like_dom_sf"/>
</dbReference>
<evidence type="ECO:0000313" key="7">
    <source>
        <dbReference type="EMBL" id="KAK5535762.1"/>
    </source>
</evidence>
<dbReference type="Gene3D" id="1.10.510.10">
    <property type="entry name" value="Transferase(Phosphotransferase) domain 1"/>
    <property type="match status" value="1"/>
</dbReference>
<dbReference type="InterPro" id="IPR000719">
    <property type="entry name" value="Prot_kinase_dom"/>
</dbReference>
<dbReference type="EC" id="2.7.11.1" evidence="1"/>
<dbReference type="InterPro" id="IPR008271">
    <property type="entry name" value="Ser/Thr_kinase_AS"/>
</dbReference>
<dbReference type="SMART" id="SM00220">
    <property type="entry name" value="S_TKc"/>
    <property type="match status" value="1"/>
</dbReference>
<evidence type="ECO:0000313" key="8">
    <source>
        <dbReference type="Proteomes" id="UP001345827"/>
    </source>
</evidence>
<protein>
    <recommendedName>
        <fullName evidence="1">non-specific serine/threonine protein kinase</fullName>
        <ecNumber evidence="1">2.7.11.1</ecNumber>
    </recommendedName>
</protein>
<proteinExistence type="predicted"/>
<evidence type="ECO:0000256" key="2">
    <source>
        <dbReference type="ARBA" id="ARBA00022679"/>
    </source>
</evidence>
<keyword evidence="4" id="KW-0418">Kinase</keyword>
<evidence type="ECO:0000256" key="5">
    <source>
        <dbReference type="ARBA" id="ARBA00022840"/>
    </source>
</evidence>
<evidence type="ECO:0000256" key="1">
    <source>
        <dbReference type="ARBA" id="ARBA00012513"/>
    </source>
</evidence>
<feature type="domain" description="Protein kinase" evidence="6">
    <location>
        <begin position="1"/>
        <end position="349"/>
    </location>
</feature>